<dbReference type="SUPFAM" id="SSF52038">
    <property type="entry name" value="Barstar-related"/>
    <property type="match status" value="1"/>
</dbReference>
<comment type="caution">
    <text evidence="3">The sequence shown here is derived from an EMBL/GenBank/DDBJ whole genome shotgun (WGS) entry which is preliminary data.</text>
</comment>
<evidence type="ECO:0000313" key="3">
    <source>
        <dbReference type="EMBL" id="TFB15113.1"/>
    </source>
</evidence>
<proteinExistence type="inferred from homology"/>
<evidence type="ECO:0000259" key="2">
    <source>
        <dbReference type="Pfam" id="PF01337"/>
    </source>
</evidence>
<sequence length="136" mass="15844">MEALRLEGFDIHTFDCTIWEKDNYHKELAKTLEFPEYYGENLDAFNDCLSDMIPKNKGFVLAFRNYDIFTKKHPDIAFHILDIIQINSWRFLIEGTVLLGIVQSNDGKLSFPPLGGMDADWNRDEWLNTNRGLRGL</sequence>
<organism evidence="3 4">
    <name type="scientific">Filobacillus milosensis</name>
    <dbReference type="NCBI Taxonomy" id="94137"/>
    <lineage>
        <taxon>Bacteria</taxon>
        <taxon>Bacillati</taxon>
        <taxon>Bacillota</taxon>
        <taxon>Bacilli</taxon>
        <taxon>Bacillales</taxon>
        <taxon>Bacillaceae</taxon>
        <taxon>Filobacillus</taxon>
    </lineage>
</organism>
<protein>
    <recommendedName>
        <fullName evidence="2">Barstar (barnase inhibitor) domain-containing protein</fullName>
    </recommendedName>
</protein>
<dbReference type="EMBL" id="SOPW01000014">
    <property type="protein sequence ID" value="TFB15113.1"/>
    <property type="molecule type" value="Genomic_DNA"/>
</dbReference>
<dbReference type="InterPro" id="IPR000468">
    <property type="entry name" value="Barstar"/>
</dbReference>
<accession>A0A4Y8IHS7</accession>
<dbReference type="Pfam" id="PF01337">
    <property type="entry name" value="Barstar"/>
    <property type="match status" value="1"/>
</dbReference>
<dbReference type="InterPro" id="IPR035905">
    <property type="entry name" value="Barstar-like_sf"/>
</dbReference>
<keyword evidence="4" id="KW-1185">Reference proteome</keyword>
<dbReference type="Gene3D" id="3.30.370.10">
    <property type="entry name" value="Barstar-like"/>
    <property type="match status" value="1"/>
</dbReference>
<gene>
    <name evidence="3" type="ORF">E3U55_12740</name>
</gene>
<comment type="similarity">
    <text evidence="1">Belongs to the barstar family.</text>
</comment>
<dbReference type="AlphaFoldDB" id="A0A4Y8IHS7"/>
<reference evidence="3 4" key="1">
    <citation type="submission" date="2019-03" db="EMBL/GenBank/DDBJ databases">
        <authorList>
            <person name="He R.-H."/>
        </authorList>
    </citation>
    <scope>NUCLEOTIDE SEQUENCE [LARGE SCALE GENOMIC DNA]</scope>
    <source>
        <strain evidence="4">SH 714</strain>
    </source>
</reference>
<name>A0A4Y8IHS7_9BACI</name>
<evidence type="ECO:0000256" key="1">
    <source>
        <dbReference type="ARBA" id="ARBA00006845"/>
    </source>
</evidence>
<feature type="domain" description="Barstar (barnase inhibitor)" evidence="2">
    <location>
        <begin position="18"/>
        <end position="85"/>
    </location>
</feature>
<evidence type="ECO:0000313" key="4">
    <source>
        <dbReference type="Proteomes" id="UP000297975"/>
    </source>
</evidence>
<dbReference type="Proteomes" id="UP000297975">
    <property type="component" value="Unassembled WGS sequence"/>
</dbReference>
<dbReference type="OrthoDB" id="7575400at2"/>